<sequence>MSQQVNDERRPLLENQHQQQNVHAEQESQSQQQQPQQPQQQPKKISFQENDPSNPRNWPSSQKWLQVLQIVLVAFVCPSASSIFATAITEISQDLNTTTRLTLLGQTGFVCMLGIGPLFLAPMSETLGRRPVFLMGLAGFTILQIPTALVKNLARWAVLRTLAGFFGSVGVANGGGSISDMFETHKRAIVLGVYLVAPLLGPSIGPLVGGLIVAVMDWRWIFWVMFIASAFVTVLCYFTLYETRALTILEQRKRKLERENPETKYEIEGDQSGNQSLLGKIGANSTRAIRILTTQPIVMIMSLYQALVFSSMYSLYSQYSTIWSAPPYEFSTMQIGLAYLGPAIGFCFTAIFIVLFIDRLYRYLAKRHGDEGQPEYRLPMANVGAFLLPISLFWFGWTIEKDLTWPVPLAATLLFGASQVSIFNTIQTYYIDAYEQHAASAVAAGAFLRSVVGGIVPLFVGGMFDALGYGWGMSVFGILSVILMPAPAVFYWVGRRLREKVPFKG</sequence>
<dbReference type="FunFam" id="1.20.1250.20:FF:000011">
    <property type="entry name" value="MFS multidrug transporter, putative"/>
    <property type="match status" value="1"/>
</dbReference>
<dbReference type="AlphaFoldDB" id="A0AAI8Z4B0"/>
<dbReference type="PANTHER" id="PTHR23502:SF171">
    <property type="entry name" value="MAJOR FACILITATOR SUPERFAMILY (MFS) PROFILE DOMAIN-CONTAINING PROTEIN"/>
    <property type="match status" value="1"/>
</dbReference>
<feature type="region of interest" description="Disordered" evidence="9">
    <location>
        <begin position="1"/>
        <end position="58"/>
    </location>
</feature>
<dbReference type="Pfam" id="PF07690">
    <property type="entry name" value="MFS_1"/>
    <property type="match status" value="1"/>
</dbReference>
<protein>
    <recommendedName>
        <fullName evidence="7">Cercosporin MFS transporter CTB4</fullName>
    </recommendedName>
    <alternativeName>
        <fullName evidence="8">Cercosporin toxin biosynthesis cluster protein 4</fullName>
    </alternativeName>
</protein>
<evidence type="ECO:0000256" key="3">
    <source>
        <dbReference type="ARBA" id="ARBA00022989"/>
    </source>
</evidence>
<keyword evidence="3 10" id="KW-1133">Transmembrane helix</keyword>
<evidence type="ECO:0000259" key="11">
    <source>
        <dbReference type="PROSITE" id="PS50850"/>
    </source>
</evidence>
<keyword evidence="13" id="KW-1185">Reference proteome</keyword>
<evidence type="ECO:0000256" key="8">
    <source>
        <dbReference type="ARBA" id="ARBA00077167"/>
    </source>
</evidence>
<comment type="subcellular location">
    <subcellularLocation>
        <location evidence="1">Membrane</location>
        <topology evidence="1">Multi-pass membrane protein</topology>
    </subcellularLocation>
</comment>
<feature type="transmembrane region" description="Helical" evidence="10">
    <location>
        <begin position="297"/>
        <end position="316"/>
    </location>
</feature>
<dbReference type="InterPro" id="IPR036259">
    <property type="entry name" value="MFS_trans_sf"/>
</dbReference>
<feature type="compositionally biased region" description="Low complexity" evidence="9">
    <location>
        <begin position="27"/>
        <end position="42"/>
    </location>
</feature>
<feature type="transmembrane region" description="Helical" evidence="10">
    <location>
        <begin position="156"/>
        <end position="176"/>
    </location>
</feature>
<feature type="transmembrane region" description="Helical" evidence="10">
    <location>
        <begin position="403"/>
        <end position="426"/>
    </location>
</feature>
<keyword evidence="4 10" id="KW-0472">Membrane</keyword>
<dbReference type="EMBL" id="CAVMBE010000059">
    <property type="protein sequence ID" value="CAK4032177.1"/>
    <property type="molecule type" value="Genomic_DNA"/>
</dbReference>
<feature type="transmembrane region" description="Helical" evidence="10">
    <location>
        <begin position="378"/>
        <end position="397"/>
    </location>
</feature>
<evidence type="ECO:0000313" key="12">
    <source>
        <dbReference type="EMBL" id="CAK4032177.1"/>
    </source>
</evidence>
<feature type="transmembrane region" description="Helical" evidence="10">
    <location>
        <begin position="188"/>
        <end position="214"/>
    </location>
</feature>
<dbReference type="InterPro" id="IPR011701">
    <property type="entry name" value="MFS"/>
</dbReference>
<reference evidence="12" key="1">
    <citation type="submission" date="2023-11" db="EMBL/GenBank/DDBJ databases">
        <authorList>
            <person name="Alioto T."/>
            <person name="Alioto T."/>
            <person name="Gomez Garrido J."/>
        </authorList>
    </citation>
    <scope>NUCLEOTIDE SEQUENCE</scope>
</reference>
<evidence type="ECO:0000313" key="13">
    <source>
        <dbReference type="Proteomes" id="UP001296104"/>
    </source>
</evidence>
<name>A0AAI8Z4B0_9PEZI</name>
<dbReference type="Proteomes" id="UP001296104">
    <property type="component" value="Unassembled WGS sequence"/>
</dbReference>
<dbReference type="GO" id="GO:0005886">
    <property type="term" value="C:plasma membrane"/>
    <property type="evidence" value="ECO:0007669"/>
    <property type="project" value="TreeGrafter"/>
</dbReference>
<proteinExistence type="inferred from homology"/>
<accession>A0AAI8Z4B0</accession>
<dbReference type="CDD" id="cd17323">
    <property type="entry name" value="MFS_Tpo1_MDR_like"/>
    <property type="match status" value="1"/>
</dbReference>
<evidence type="ECO:0000256" key="10">
    <source>
        <dbReference type="SAM" id="Phobius"/>
    </source>
</evidence>
<dbReference type="Gene3D" id="1.20.1250.20">
    <property type="entry name" value="MFS general substrate transporter like domains"/>
    <property type="match status" value="1"/>
</dbReference>
<feature type="transmembrane region" description="Helical" evidence="10">
    <location>
        <begin position="101"/>
        <end position="120"/>
    </location>
</feature>
<evidence type="ECO:0000256" key="7">
    <source>
        <dbReference type="ARBA" id="ARBA00069139"/>
    </source>
</evidence>
<dbReference type="SUPFAM" id="SSF103473">
    <property type="entry name" value="MFS general substrate transporter"/>
    <property type="match status" value="1"/>
</dbReference>
<evidence type="ECO:0000256" key="2">
    <source>
        <dbReference type="ARBA" id="ARBA00022692"/>
    </source>
</evidence>
<feature type="transmembrane region" description="Helical" evidence="10">
    <location>
        <begin position="220"/>
        <end position="240"/>
    </location>
</feature>
<comment type="function">
    <text evidence="6">MFS transporter; part of the gene cluster that mediates the biosynthesis of cercosporin, a light-activated, non-host-selective toxin. The perylenequinone chromophore of cercosporin absorbs light energy to attain an electronically-activated triplet state and produces active oxygen species such as the hydroxyl radical, superoxide, hydrogen peroxide or singlet oxygen upon reaction with oxygen molecules. These reactive oxygen species cause damage to various cellular components including lipids, proteins and nucleic acids. Responsible for secretion and accumulation of cercosporin, but does not play any roles in self-protection against the toxicity of cercosporin.</text>
</comment>
<comment type="similarity">
    <text evidence="5">Belongs to the major facilitator superfamily. CAR1 family.</text>
</comment>
<dbReference type="InterPro" id="IPR020846">
    <property type="entry name" value="MFS_dom"/>
</dbReference>
<feature type="transmembrane region" description="Helical" evidence="10">
    <location>
        <begin position="471"/>
        <end position="494"/>
    </location>
</feature>
<feature type="transmembrane region" description="Helical" evidence="10">
    <location>
        <begin position="438"/>
        <end position="459"/>
    </location>
</feature>
<evidence type="ECO:0000256" key="1">
    <source>
        <dbReference type="ARBA" id="ARBA00004141"/>
    </source>
</evidence>
<feature type="transmembrane region" description="Helical" evidence="10">
    <location>
        <begin position="64"/>
        <end position="89"/>
    </location>
</feature>
<dbReference type="PROSITE" id="PS50850">
    <property type="entry name" value="MFS"/>
    <property type="match status" value="1"/>
</dbReference>
<feature type="compositionally biased region" description="Polar residues" evidence="9">
    <location>
        <begin position="47"/>
        <end position="58"/>
    </location>
</feature>
<keyword evidence="2 10" id="KW-0812">Transmembrane</keyword>
<dbReference type="PANTHER" id="PTHR23502">
    <property type="entry name" value="MAJOR FACILITATOR SUPERFAMILY"/>
    <property type="match status" value="1"/>
</dbReference>
<evidence type="ECO:0000256" key="6">
    <source>
        <dbReference type="ARBA" id="ARBA00053977"/>
    </source>
</evidence>
<evidence type="ECO:0000256" key="5">
    <source>
        <dbReference type="ARBA" id="ARBA00038347"/>
    </source>
</evidence>
<evidence type="ECO:0000256" key="9">
    <source>
        <dbReference type="SAM" id="MobiDB-lite"/>
    </source>
</evidence>
<organism evidence="12 13">
    <name type="scientific">Lecanosticta acicola</name>
    <dbReference type="NCBI Taxonomy" id="111012"/>
    <lineage>
        <taxon>Eukaryota</taxon>
        <taxon>Fungi</taxon>
        <taxon>Dikarya</taxon>
        <taxon>Ascomycota</taxon>
        <taxon>Pezizomycotina</taxon>
        <taxon>Dothideomycetes</taxon>
        <taxon>Dothideomycetidae</taxon>
        <taxon>Mycosphaerellales</taxon>
        <taxon>Mycosphaerellaceae</taxon>
        <taxon>Lecanosticta</taxon>
    </lineage>
</organism>
<feature type="compositionally biased region" description="Basic and acidic residues" evidence="9">
    <location>
        <begin position="1"/>
        <end position="12"/>
    </location>
</feature>
<evidence type="ECO:0000256" key="4">
    <source>
        <dbReference type="ARBA" id="ARBA00023136"/>
    </source>
</evidence>
<dbReference type="GO" id="GO:0022857">
    <property type="term" value="F:transmembrane transporter activity"/>
    <property type="evidence" value="ECO:0007669"/>
    <property type="project" value="InterPro"/>
</dbReference>
<feature type="domain" description="Major facilitator superfamily (MFS) profile" evidence="11">
    <location>
        <begin position="66"/>
        <end position="498"/>
    </location>
</feature>
<feature type="transmembrane region" description="Helical" evidence="10">
    <location>
        <begin position="132"/>
        <end position="150"/>
    </location>
</feature>
<gene>
    <name evidence="12" type="ORF">LECACI_7A007335</name>
</gene>
<comment type="caution">
    <text evidence="12">The sequence shown here is derived from an EMBL/GenBank/DDBJ whole genome shotgun (WGS) entry which is preliminary data.</text>
</comment>
<feature type="transmembrane region" description="Helical" evidence="10">
    <location>
        <begin position="336"/>
        <end position="357"/>
    </location>
</feature>